<dbReference type="SUPFAM" id="SSF55307">
    <property type="entry name" value="Tubulin C-terminal domain-like"/>
    <property type="match status" value="1"/>
</dbReference>
<dbReference type="SUPFAM" id="SSF52490">
    <property type="entry name" value="Tubulin nucleotide-binding domain-like"/>
    <property type="match status" value="1"/>
</dbReference>
<feature type="domain" description="Tubulin/FtsZ 2-layer sandwich" evidence="9">
    <location>
        <begin position="210"/>
        <end position="328"/>
    </location>
</feature>
<evidence type="ECO:0000256" key="3">
    <source>
        <dbReference type="ARBA" id="ARBA00023134"/>
    </source>
</evidence>
<organism evidence="10 11">
    <name type="scientific">Halodurantibacterium flavum</name>
    <dbReference type="NCBI Taxonomy" id="1382802"/>
    <lineage>
        <taxon>Bacteria</taxon>
        <taxon>Pseudomonadati</taxon>
        <taxon>Pseudomonadota</taxon>
        <taxon>Alphaproteobacteria</taxon>
        <taxon>Rhodobacterales</taxon>
        <taxon>Paracoccaceae</taxon>
        <taxon>Halodurantibacterium</taxon>
    </lineage>
</organism>
<evidence type="ECO:0000259" key="8">
    <source>
        <dbReference type="SMART" id="SM00864"/>
    </source>
</evidence>
<feature type="compositionally biased region" description="Low complexity" evidence="7">
    <location>
        <begin position="340"/>
        <end position="354"/>
    </location>
</feature>
<evidence type="ECO:0000256" key="6">
    <source>
        <dbReference type="RuleBase" id="RU000631"/>
    </source>
</evidence>
<dbReference type="CDD" id="cd02201">
    <property type="entry name" value="FtsZ_type1"/>
    <property type="match status" value="1"/>
</dbReference>
<keyword evidence="11" id="KW-1185">Reference proteome</keyword>
<sequence>MALNLMMTEREELKPRITVFGVGGAGGNAVNNMIEQQLEGVEFVVANTDAQALQQSNAPVRIQIGVKVTEGLGAGARPSVGAAAAEETIEEIVDHLAGAHMCFITAGMGGGTGTGAAPIIAQAARELGVLTVGVVTKPFQFEGSKRMRQAEEGVEALQKVVDTLIIIPNQNLFRLANEKTTFTEAFAMADDVLYQGVKGVTDLMVRPGLINLDFADVRAVMDEMGKAMMGTGEASGENRAIQAAEKAIANPLLDEISLRGAKGVLINITGGYDLTLFELDEAANRIREEVDPDANIIVGSTLDTAMEGMMRVSVVATGIDAAPSQVEVPVPRRRLAEPLQPAQQAEPVAAARPAAPQPRAPQPKAPPQRAEPQHTLFEHPVEEEQYFEPEAEDEMPAPAYRPQAPAPQPQQARPAAQNYGSEQDAAAFVAPRPAAPARQPGTPTPEAMARLQAAVNKVPARQPQQAQPAAPRAEEKPRFGINSLINRMTGHSEEKPRAAQQPLRQPPQMTQYEEENEADPEQERIEIPAFLRRQAN</sequence>
<feature type="binding site" evidence="4">
    <location>
        <position position="146"/>
    </location>
    <ligand>
        <name>GTP</name>
        <dbReference type="ChEBI" id="CHEBI:37565"/>
    </ligand>
</feature>
<keyword evidence="4 6" id="KW-0132">Cell division</keyword>
<dbReference type="Pfam" id="PF12327">
    <property type="entry name" value="FtsZ_C"/>
    <property type="match status" value="1"/>
</dbReference>
<dbReference type="InterPro" id="IPR000158">
    <property type="entry name" value="Cell_div_FtsZ"/>
</dbReference>
<dbReference type="InterPro" id="IPR036525">
    <property type="entry name" value="Tubulin/FtsZ_GTPase_sf"/>
</dbReference>
<dbReference type="HAMAP" id="MF_00909">
    <property type="entry name" value="FtsZ"/>
    <property type="match status" value="1"/>
</dbReference>
<feature type="compositionally biased region" description="Low complexity" evidence="7">
    <location>
        <begin position="498"/>
        <end position="508"/>
    </location>
</feature>
<feature type="compositionally biased region" description="Low complexity" evidence="7">
    <location>
        <begin position="425"/>
        <end position="445"/>
    </location>
</feature>
<feature type="compositionally biased region" description="Pro residues" evidence="7">
    <location>
        <begin position="355"/>
        <end position="366"/>
    </location>
</feature>
<dbReference type="InterPro" id="IPR008280">
    <property type="entry name" value="Tub_FtsZ_C"/>
</dbReference>
<keyword evidence="4 6" id="KW-0131">Cell cycle</keyword>
<dbReference type="PROSITE" id="PS01135">
    <property type="entry name" value="FTSZ_2"/>
    <property type="match status" value="1"/>
</dbReference>
<keyword evidence="4" id="KW-0963">Cytoplasm</keyword>
<dbReference type="NCBIfam" id="TIGR00065">
    <property type="entry name" value="ftsZ"/>
    <property type="match status" value="1"/>
</dbReference>
<feature type="region of interest" description="Disordered" evidence="7">
    <location>
        <begin position="385"/>
        <end position="536"/>
    </location>
</feature>
<dbReference type="Proteomes" id="UP001597353">
    <property type="component" value="Unassembled WGS sequence"/>
</dbReference>
<keyword evidence="2 4" id="KW-0547">Nucleotide-binding</keyword>
<evidence type="ECO:0000256" key="7">
    <source>
        <dbReference type="SAM" id="MobiDB-lite"/>
    </source>
</evidence>
<dbReference type="InterPro" id="IPR045061">
    <property type="entry name" value="FtsZ/CetZ"/>
</dbReference>
<dbReference type="InterPro" id="IPR024757">
    <property type="entry name" value="FtsZ_C"/>
</dbReference>
<evidence type="ECO:0000256" key="5">
    <source>
        <dbReference type="NCBIfam" id="TIGR00065"/>
    </source>
</evidence>
<dbReference type="InterPro" id="IPR020805">
    <property type="entry name" value="Cell_div_FtsZ_CS"/>
</dbReference>
<accession>A0ABW4S9V6</accession>
<dbReference type="GO" id="GO:0051301">
    <property type="term" value="P:cell division"/>
    <property type="evidence" value="ECO:0007669"/>
    <property type="project" value="UniProtKB-KW"/>
</dbReference>
<protein>
    <recommendedName>
        <fullName evidence="4 5">Cell division protein FtsZ</fullName>
    </recommendedName>
</protein>
<evidence type="ECO:0000259" key="9">
    <source>
        <dbReference type="SMART" id="SM00865"/>
    </source>
</evidence>
<feature type="binding site" evidence="4">
    <location>
        <begin position="111"/>
        <end position="113"/>
    </location>
    <ligand>
        <name>GTP</name>
        <dbReference type="ChEBI" id="CHEBI:37565"/>
    </ligand>
</feature>
<comment type="caution">
    <text evidence="10">The sequence shown here is derived from an EMBL/GenBank/DDBJ whole genome shotgun (WGS) entry which is preliminary data.</text>
</comment>
<dbReference type="InterPro" id="IPR003008">
    <property type="entry name" value="Tubulin_FtsZ_GTPase"/>
</dbReference>
<feature type="binding site" evidence="4">
    <location>
        <position position="190"/>
    </location>
    <ligand>
        <name>GTP</name>
        <dbReference type="ChEBI" id="CHEBI:37565"/>
    </ligand>
</feature>
<comment type="subunit">
    <text evidence="4">Homodimer. Polymerizes to form a dynamic ring structure in a strictly GTP-dependent manner. Interacts directly with several other division proteins.</text>
</comment>
<evidence type="ECO:0000256" key="1">
    <source>
        <dbReference type="ARBA" id="ARBA00009690"/>
    </source>
</evidence>
<dbReference type="PANTHER" id="PTHR30314">
    <property type="entry name" value="CELL DIVISION PROTEIN FTSZ-RELATED"/>
    <property type="match status" value="1"/>
</dbReference>
<dbReference type="SMART" id="SM00865">
    <property type="entry name" value="Tubulin_C"/>
    <property type="match status" value="1"/>
</dbReference>
<dbReference type="SMART" id="SM00864">
    <property type="entry name" value="Tubulin"/>
    <property type="match status" value="1"/>
</dbReference>
<evidence type="ECO:0000313" key="10">
    <source>
        <dbReference type="EMBL" id="MFD1914312.1"/>
    </source>
</evidence>
<feature type="binding site" evidence="4">
    <location>
        <position position="142"/>
    </location>
    <ligand>
        <name>GTP</name>
        <dbReference type="ChEBI" id="CHEBI:37565"/>
    </ligand>
</feature>
<dbReference type="PROSITE" id="PS01134">
    <property type="entry name" value="FTSZ_1"/>
    <property type="match status" value="1"/>
</dbReference>
<dbReference type="Pfam" id="PF00091">
    <property type="entry name" value="Tubulin"/>
    <property type="match status" value="1"/>
</dbReference>
<dbReference type="EMBL" id="JBHUGH010000037">
    <property type="protein sequence ID" value="MFD1914312.1"/>
    <property type="molecule type" value="Genomic_DNA"/>
</dbReference>
<evidence type="ECO:0000256" key="2">
    <source>
        <dbReference type="ARBA" id="ARBA00022741"/>
    </source>
</evidence>
<dbReference type="InterPro" id="IPR018316">
    <property type="entry name" value="Tubulin/FtsZ_2-layer-sand-dom"/>
</dbReference>
<proteinExistence type="inferred from homology"/>
<evidence type="ECO:0000313" key="11">
    <source>
        <dbReference type="Proteomes" id="UP001597353"/>
    </source>
</evidence>
<feature type="domain" description="Tubulin/FtsZ GTPase" evidence="8">
    <location>
        <begin position="16"/>
        <end position="208"/>
    </location>
</feature>
<name>A0ABW4S9V6_9RHOB</name>
<keyword evidence="4 6" id="KW-0717">Septation</keyword>
<evidence type="ECO:0000256" key="4">
    <source>
        <dbReference type="HAMAP-Rule" id="MF_00909"/>
    </source>
</evidence>
<keyword evidence="3 4" id="KW-0342">GTP-binding</keyword>
<feature type="region of interest" description="Disordered" evidence="7">
    <location>
        <begin position="340"/>
        <end position="371"/>
    </location>
</feature>
<gene>
    <name evidence="4 10" type="primary">ftsZ</name>
    <name evidence="10" type="ORF">ACFSGJ_19085</name>
</gene>
<dbReference type="PRINTS" id="PR00423">
    <property type="entry name" value="CELLDVISFTSZ"/>
</dbReference>
<dbReference type="Gene3D" id="3.40.50.1440">
    <property type="entry name" value="Tubulin/FtsZ, GTPase domain"/>
    <property type="match status" value="1"/>
</dbReference>
<feature type="compositionally biased region" description="Low complexity" evidence="7">
    <location>
        <begin position="459"/>
        <end position="471"/>
    </location>
</feature>
<dbReference type="RefSeq" id="WP_390265568.1">
    <property type="nucleotide sequence ID" value="NZ_JBHUGH010000037.1"/>
</dbReference>
<comment type="function">
    <text evidence="4 6">Essential cell division protein that forms a contractile ring structure (Z ring) at the future cell division site. The regulation of the ring assembly controls the timing and the location of cell division. One of the functions of the FtsZ ring is to recruit other cell division proteins to the septum to produce a new cell wall between the dividing cells. Binds GTP and shows GTPase activity.</text>
</comment>
<dbReference type="Gene3D" id="3.30.1330.20">
    <property type="entry name" value="Tubulin/FtsZ, C-terminal domain"/>
    <property type="match status" value="1"/>
</dbReference>
<comment type="similarity">
    <text evidence="1 4 6">Belongs to the FtsZ family.</text>
</comment>
<dbReference type="PANTHER" id="PTHR30314:SF3">
    <property type="entry name" value="MITOCHONDRIAL DIVISION PROTEIN FSZA"/>
    <property type="match status" value="1"/>
</dbReference>
<feature type="compositionally biased region" description="Low complexity" evidence="7">
    <location>
        <begin position="396"/>
        <end position="417"/>
    </location>
</feature>
<comment type="subcellular location">
    <subcellularLocation>
        <location evidence="4">Cytoplasm</location>
    </subcellularLocation>
    <text evidence="4">Assembles at midcell at the inner surface of the cytoplasmic membrane.</text>
</comment>
<feature type="compositionally biased region" description="Acidic residues" evidence="7">
    <location>
        <begin position="385"/>
        <end position="395"/>
    </location>
</feature>
<reference evidence="11" key="1">
    <citation type="journal article" date="2019" name="Int. J. Syst. Evol. Microbiol.">
        <title>The Global Catalogue of Microorganisms (GCM) 10K type strain sequencing project: providing services to taxonomists for standard genome sequencing and annotation.</title>
        <authorList>
            <consortium name="The Broad Institute Genomics Platform"/>
            <consortium name="The Broad Institute Genome Sequencing Center for Infectious Disease"/>
            <person name="Wu L."/>
            <person name="Ma J."/>
        </authorList>
    </citation>
    <scope>NUCLEOTIDE SEQUENCE [LARGE SCALE GENOMIC DNA]</scope>
    <source>
        <strain evidence="11">CGMCC 4.7242</strain>
    </source>
</reference>
<feature type="binding site" evidence="4">
    <location>
        <begin position="24"/>
        <end position="28"/>
    </location>
    <ligand>
        <name>GTP</name>
        <dbReference type="ChEBI" id="CHEBI:37565"/>
    </ligand>
</feature>
<dbReference type="InterPro" id="IPR037103">
    <property type="entry name" value="Tubulin/FtsZ-like_C"/>
</dbReference>